<dbReference type="eggNOG" id="ENOG5033934">
    <property type="taxonomic scope" value="Bacteria"/>
</dbReference>
<keyword evidence="2" id="KW-1185">Reference proteome</keyword>
<evidence type="ECO:0000313" key="2">
    <source>
        <dbReference type="Proteomes" id="UP000019402"/>
    </source>
</evidence>
<evidence type="ECO:0000313" key="1">
    <source>
        <dbReference type="EMBL" id="GAF01489.1"/>
    </source>
</evidence>
<accession>W7YFW7</accession>
<dbReference type="EMBL" id="BAMD01000001">
    <property type="protein sequence ID" value="GAF01489.1"/>
    <property type="molecule type" value="Genomic_DNA"/>
</dbReference>
<dbReference type="OrthoDB" id="1122883at2"/>
<protein>
    <recommendedName>
        <fullName evidence="3">SpoIIAA-like protein</fullName>
    </recommendedName>
</protein>
<sequence>MSFSVKHTCLENDSILIRSFSGSVVMQDVIDAWKSDIKNGIVHSGLKGIVTDFTHCKNNATIDELQKIVEFYKDNITVFEHIKLAVVLDAPNVIVLLLFEETHADMHHKAFSTFNAALAWVKK</sequence>
<organism evidence="1 2">
    <name type="scientific">Saccharicrinis fermentans DSM 9555 = JCM 21142</name>
    <dbReference type="NCBI Taxonomy" id="869213"/>
    <lineage>
        <taxon>Bacteria</taxon>
        <taxon>Pseudomonadati</taxon>
        <taxon>Bacteroidota</taxon>
        <taxon>Bacteroidia</taxon>
        <taxon>Marinilabiliales</taxon>
        <taxon>Marinilabiliaceae</taxon>
        <taxon>Saccharicrinis</taxon>
    </lineage>
</organism>
<comment type="caution">
    <text evidence="1">The sequence shown here is derived from an EMBL/GenBank/DDBJ whole genome shotgun (WGS) entry which is preliminary data.</text>
</comment>
<dbReference type="AlphaFoldDB" id="W7YFW7"/>
<reference evidence="1 2" key="1">
    <citation type="journal article" date="2014" name="Genome Announc.">
        <title>Draft Genome Sequence of Cytophaga fermentans JCM 21142T, a Facultative Anaerobe Isolated from Marine Mud.</title>
        <authorList>
            <person name="Starns D."/>
            <person name="Oshima K."/>
            <person name="Suda W."/>
            <person name="Iino T."/>
            <person name="Yuki M."/>
            <person name="Inoue J."/>
            <person name="Kitamura K."/>
            <person name="Iida T."/>
            <person name="Darby A."/>
            <person name="Hattori M."/>
            <person name="Ohkuma M."/>
        </authorList>
    </citation>
    <scope>NUCLEOTIDE SEQUENCE [LARGE SCALE GENOMIC DNA]</scope>
    <source>
        <strain evidence="1 2">JCM 21142</strain>
    </source>
</reference>
<gene>
    <name evidence="1" type="ORF">JCM21142_97</name>
</gene>
<name>W7YFW7_9BACT</name>
<dbReference type="RefSeq" id="WP_044263011.1">
    <property type="nucleotide sequence ID" value="NZ_BAMD01000001.1"/>
</dbReference>
<dbReference type="Proteomes" id="UP000019402">
    <property type="component" value="Unassembled WGS sequence"/>
</dbReference>
<evidence type="ECO:0008006" key="3">
    <source>
        <dbReference type="Google" id="ProtNLM"/>
    </source>
</evidence>
<proteinExistence type="predicted"/>